<accession>A0A0F7RT60</accession>
<dbReference type="Proteomes" id="UP000242770">
    <property type="component" value="Unassembled WGS sequence"/>
</dbReference>
<dbReference type="CDD" id="cd22997">
    <property type="entry name" value="GT_LH"/>
    <property type="match status" value="1"/>
</dbReference>
<dbReference type="OrthoDB" id="422736at2759"/>
<keyword evidence="4" id="KW-1185">Reference proteome</keyword>
<protein>
    <submittedName>
        <fullName evidence="3">Related to splicing factor 3b, subunit 2</fullName>
    </submittedName>
</protein>
<organism evidence="2 4">
    <name type="scientific">Sporisorium scitamineum</name>
    <dbReference type="NCBI Taxonomy" id="49012"/>
    <lineage>
        <taxon>Eukaryota</taxon>
        <taxon>Fungi</taxon>
        <taxon>Dikarya</taxon>
        <taxon>Basidiomycota</taxon>
        <taxon>Ustilaginomycotina</taxon>
        <taxon>Ustilaginomycetes</taxon>
        <taxon>Ustilaginales</taxon>
        <taxon>Ustilaginaceae</taxon>
        <taxon>Sporisorium</taxon>
    </lineage>
</organism>
<evidence type="ECO:0000313" key="4">
    <source>
        <dbReference type="Proteomes" id="UP000242770"/>
    </source>
</evidence>
<dbReference type="PANTHER" id="PTHR36587">
    <property type="entry name" value="EXPRESSION SITE-ASSOCIATED GENE 3 (ESAG3)-LIKE PROTEIN"/>
    <property type="match status" value="1"/>
</dbReference>
<reference evidence="2" key="3">
    <citation type="submission" date="2014-06" db="EMBL/GenBank/DDBJ databases">
        <authorList>
            <person name="Berkman J.Paul."/>
        </authorList>
    </citation>
    <scope>NUCLEOTIDE SEQUENCE [LARGE SCALE GENOMIC DNA]</scope>
</reference>
<dbReference type="EMBL" id="CCFA01001703">
    <property type="protein sequence ID" value="CDR99896.1"/>
    <property type="molecule type" value="Genomic_DNA"/>
</dbReference>
<dbReference type="AlphaFoldDB" id="A0A0F7RT60"/>
<evidence type="ECO:0000259" key="1">
    <source>
        <dbReference type="Pfam" id="PF25342"/>
    </source>
</evidence>
<feature type="domain" description="PLOD1-3-like GT" evidence="1">
    <location>
        <begin position="111"/>
        <end position="207"/>
    </location>
</feature>
<name>A0A0F7RT60_9BASI</name>
<dbReference type="STRING" id="49012.A0A0F7RT60"/>
<gene>
    <name evidence="2" type="primary">SSCI30950.1</name>
    <name evidence="3" type="ORF">SPSC_02093</name>
</gene>
<dbReference type="PANTHER" id="PTHR36587:SF2">
    <property type="entry name" value="EXPRESSION SITE-ASSOCIATED GENE 3 (ESAG3)-LIKE PROTEIN"/>
    <property type="match status" value="1"/>
</dbReference>
<dbReference type="EMBL" id="LK056663">
    <property type="protein sequence ID" value="CDU23464.1"/>
    <property type="molecule type" value="Genomic_DNA"/>
</dbReference>
<reference evidence="4" key="1">
    <citation type="submission" date="2014-06" db="EMBL/GenBank/DDBJ databases">
        <authorList>
            <person name="Berkman P.J."/>
        </authorList>
    </citation>
    <scope>NUCLEOTIDE SEQUENCE [LARGE SCALE GENOMIC DNA]</scope>
</reference>
<evidence type="ECO:0000313" key="3">
    <source>
        <dbReference type="EMBL" id="CDU23464.1"/>
    </source>
</evidence>
<reference evidence="3" key="2">
    <citation type="submission" date="2014-06" db="EMBL/GenBank/DDBJ databases">
        <authorList>
            <person name="Ju J."/>
            <person name="Zhang J."/>
        </authorList>
    </citation>
    <scope>NUCLEOTIDE SEQUENCE</scope>
    <source>
        <strain evidence="3">SscI8</strain>
    </source>
</reference>
<dbReference type="Pfam" id="PF25342">
    <property type="entry name" value="GT_PLOD"/>
    <property type="match status" value="1"/>
</dbReference>
<proteinExistence type="predicted"/>
<evidence type="ECO:0000313" key="2">
    <source>
        <dbReference type="EMBL" id="CDR99896.1"/>
    </source>
</evidence>
<dbReference type="InterPro" id="IPR057589">
    <property type="entry name" value="GT_PLOD"/>
</dbReference>
<sequence length="438" mass="49667">MDGYVRLPYDAKHELSQKAKNNELDEVELQQQEALDAFDITLYPTRGGLFSSIAQTSWYKYALMLHGAAVLALQTSILVRPKPLDSTTSAVSHWPSDQLASVGAIHYLMPATKATDNFCYTLASALIHDAKPTVLNWNSTLVKPAIYWAKVRATHQFLLEHTQPNDVVVFVDGYDNILQRPLREVVAEFVNAGHRVMFGAEKGCCCEPETKEIPFCTKSPDSPLSQQTVWGKDPGWSTGPNEFKRMPKYLNSGTMIAYAQDASQLYTNIIHFIENDPWGKRIYDDQTVFNAMYYKQEVPITLDFAGQMIKPMWACEEEMQYQPRLETQLDQPEQLRMPTAETNNTLSAKVLNGIQPWMLRSTITKMWPGFVHSGPVKDHLMAEYKRRSWWWAYEGPKDTELLARGNKVLDNATVIIGQPNAGVLSYPQICGQYLMPKS</sequence>